<keyword evidence="8" id="KW-0249">Electron transport</keyword>
<keyword evidence="10" id="KW-0411">Iron-sulfur</keyword>
<dbReference type="Gene3D" id="1.10.15.40">
    <property type="entry name" value="Electron transport complex subunit B, putative Fe-S cluster"/>
    <property type="match status" value="1"/>
</dbReference>
<dbReference type="PANTHER" id="PTHR42859">
    <property type="entry name" value="OXIDOREDUCTASE"/>
    <property type="match status" value="1"/>
</dbReference>
<evidence type="ECO:0000256" key="4">
    <source>
        <dbReference type="ARBA" id="ARBA00022519"/>
    </source>
</evidence>
<evidence type="ECO:0000256" key="7">
    <source>
        <dbReference type="ARBA" id="ARBA00022967"/>
    </source>
</evidence>
<evidence type="ECO:0000256" key="9">
    <source>
        <dbReference type="ARBA" id="ARBA00023004"/>
    </source>
</evidence>
<evidence type="ECO:0000313" key="15">
    <source>
        <dbReference type="EMBL" id="UXC20772.1"/>
    </source>
</evidence>
<dbReference type="PROSITE" id="PS51656">
    <property type="entry name" value="4FE4S"/>
    <property type="match status" value="1"/>
</dbReference>
<proteinExistence type="predicted"/>
<feature type="region of interest" description="Disordered" evidence="12">
    <location>
        <begin position="173"/>
        <end position="201"/>
    </location>
</feature>
<evidence type="ECO:0000256" key="8">
    <source>
        <dbReference type="ARBA" id="ARBA00022982"/>
    </source>
</evidence>
<dbReference type="InterPro" id="IPR010207">
    <property type="entry name" value="Elect_transpt_cplx_RnfB/RsxB"/>
</dbReference>
<evidence type="ECO:0000256" key="10">
    <source>
        <dbReference type="ARBA" id="ARBA00023014"/>
    </source>
</evidence>
<keyword evidence="6" id="KW-0677">Repeat</keyword>
<protein>
    <submittedName>
        <fullName evidence="15">RnfABCDGE type electron transport complex subunit B</fullName>
    </submittedName>
</protein>
<keyword evidence="9" id="KW-0408">Iron</keyword>
<dbReference type="InterPro" id="IPR017900">
    <property type="entry name" value="4Fe4S_Fe_S_CS"/>
</dbReference>
<dbReference type="PROSITE" id="PS51379">
    <property type="entry name" value="4FE4S_FER_2"/>
    <property type="match status" value="2"/>
</dbReference>
<evidence type="ECO:0000256" key="12">
    <source>
        <dbReference type="SAM" id="MobiDB-lite"/>
    </source>
</evidence>
<keyword evidence="5" id="KW-0479">Metal-binding</keyword>
<dbReference type="Proteomes" id="UP001058290">
    <property type="component" value="Chromosome"/>
</dbReference>
<dbReference type="PANTHER" id="PTHR42859:SF3">
    <property type="entry name" value="ION-TRANSLOCATING OXIDOREDUCTASE COMPLEX SUBUNIT B"/>
    <property type="match status" value="1"/>
</dbReference>
<sequence>MDIPKTSDQPASALAVFIGAIDAALPQTQCTRCGYPDCRHYAQAIAQGEAAINQCPPGGQEGVARLAAITGQPALPLNPDNGLEAVRVVARIDENWCIGCTLCIKACPTDAILGANKRMHTVIAEACTGCELCLPVCPVDCIELDNASGEATGWAAWSPAQADEARLRYHRHQQRLHGANRTQVPSPTASPAGTPHAAPAALSAQAAQAAAVSAAASQNTAASKANLAAPAAADKKAILAAILTKAKQQQGGNHSS</sequence>
<dbReference type="InterPro" id="IPR007202">
    <property type="entry name" value="4Fe-4S_dom"/>
</dbReference>
<keyword evidence="16" id="KW-1185">Reference proteome</keyword>
<keyword evidence="1" id="KW-0813">Transport</keyword>
<evidence type="ECO:0000259" key="13">
    <source>
        <dbReference type="PROSITE" id="PS51379"/>
    </source>
</evidence>
<dbReference type="SUPFAM" id="SSF54862">
    <property type="entry name" value="4Fe-4S ferredoxins"/>
    <property type="match status" value="1"/>
</dbReference>
<evidence type="ECO:0000313" key="16">
    <source>
        <dbReference type="Proteomes" id="UP001058290"/>
    </source>
</evidence>
<gene>
    <name evidence="15" type="ORF">N4T19_03840</name>
</gene>
<dbReference type="PROSITE" id="PS00198">
    <property type="entry name" value="4FE4S_FER_1"/>
    <property type="match status" value="1"/>
</dbReference>
<keyword evidence="2" id="KW-1003">Cell membrane</keyword>
<dbReference type="InterPro" id="IPR050294">
    <property type="entry name" value="RnfB_subfamily"/>
</dbReference>
<name>A0ABY6A3A2_9BURK</name>
<keyword evidence="3" id="KW-0004">4Fe-4S</keyword>
<keyword evidence="4" id="KW-0997">Cell inner membrane</keyword>
<reference evidence="15" key="1">
    <citation type="submission" date="2022-09" db="EMBL/GenBank/DDBJ databases">
        <title>Bacterial diversity in gut of crayfish and pufferfish.</title>
        <authorList>
            <person name="Huang Y."/>
        </authorList>
    </citation>
    <scope>NUCLEOTIDE SEQUENCE</scope>
    <source>
        <strain evidence="15">PR12</strain>
    </source>
</reference>
<feature type="domain" description="4Fe-4S" evidence="14">
    <location>
        <begin position="13"/>
        <end position="72"/>
    </location>
</feature>
<evidence type="ECO:0000256" key="3">
    <source>
        <dbReference type="ARBA" id="ARBA00022485"/>
    </source>
</evidence>
<evidence type="ECO:0000256" key="1">
    <source>
        <dbReference type="ARBA" id="ARBA00022448"/>
    </source>
</evidence>
<dbReference type="Pfam" id="PF14697">
    <property type="entry name" value="Fer4_21"/>
    <property type="match status" value="1"/>
</dbReference>
<evidence type="ECO:0000256" key="6">
    <source>
        <dbReference type="ARBA" id="ARBA00022737"/>
    </source>
</evidence>
<dbReference type="EMBL" id="CP104377">
    <property type="protein sequence ID" value="UXC20772.1"/>
    <property type="molecule type" value="Genomic_DNA"/>
</dbReference>
<feature type="domain" description="4Fe-4S ferredoxin-type" evidence="13">
    <location>
        <begin position="118"/>
        <end position="147"/>
    </location>
</feature>
<evidence type="ECO:0000256" key="11">
    <source>
        <dbReference type="ARBA" id="ARBA00023136"/>
    </source>
</evidence>
<organism evidence="15 16">
    <name type="scientific">Comamonas squillarum</name>
    <dbReference type="NCBI Taxonomy" id="2977320"/>
    <lineage>
        <taxon>Bacteria</taxon>
        <taxon>Pseudomonadati</taxon>
        <taxon>Pseudomonadota</taxon>
        <taxon>Betaproteobacteria</taxon>
        <taxon>Burkholderiales</taxon>
        <taxon>Comamonadaceae</taxon>
        <taxon>Comamonas</taxon>
    </lineage>
</organism>
<evidence type="ECO:0000259" key="14">
    <source>
        <dbReference type="PROSITE" id="PS51656"/>
    </source>
</evidence>
<dbReference type="Gene3D" id="3.30.70.20">
    <property type="match status" value="1"/>
</dbReference>
<feature type="domain" description="4Fe-4S ferredoxin-type" evidence="13">
    <location>
        <begin position="88"/>
        <end position="117"/>
    </location>
</feature>
<accession>A0ABY6A3A2</accession>
<dbReference type="Pfam" id="PF04060">
    <property type="entry name" value="FeS"/>
    <property type="match status" value="1"/>
</dbReference>
<evidence type="ECO:0000256" key="5">
    <source>
        <dbReference type="ARBA" id="ARBA00022723"/>
    </source>
</evidence>
<evidence type="ECO:0000256" key="2">
    <source>
        <dbReference type="ARBA" id="ARBA00022475"/>
    </source>
</evidence>
<keyword evidence="7" id="KW-1278">Translocase</keyword>
<dbReference type="InterPro" id="IPR017896">
    <property type="entry name" value="4Fe4S_Fe-S-bd"/>
</dbReference>
<dbReference type="NCBIfam" id="TIGR01944">
    <property type="entry name" value="rnfB"/>
    <property type="match status" value="1"/>
</dbReference>
<feature type="compositionally biased region" description="Low complexity" evidence="12">
    <location>
        <begin position="185"/>
        <end position="201"/>
    </location>
</feature>
<keyword evidence="11" id="KW-0472">Membrane</keyword>